<reference evidence="6" key="1">
    <citation type="submission" date="2023-04" db="EMBL/GenBank/DDBJ databases">
        <title>Assessment of the microbiological origin of a defect in Grana Padano cheese.</title>
        <authorList>
            <person name="Zago M."/>
            <person name="Rossetti L."/>
            <person name="Bonvini B."/>
            <person name="Carminati D."/>
            <person name="Giraffa G."/>
        </authorList>
    </citation>
    <scope>NUCLEOTIDE SEQUENCE</scope>
    <source>
        <strain evidence="6">4990</strain>
    </source>
</reference>
<comment type="caution">
    <text evidence="6">The sequence shown here is derived from an EMBL/GenBank/DDBJ whole genome shotgun (WGS) entry which is preliminary data.</text>
</comment>
<keyword evidence="4" id="KW-0411">Iron-sulfur</keyword>
<evidence type="ECO:0000256" key="1">
    <source>
        <dbReference type="ARBA" id="ARBA00022714"/>
    </source>
</evidence>
<sequence>MIQKKSWDCPCHGSRFSYEGDIIEVPAVHKLNHYKETANRIDPNIL</sequence>
<dbReference type="EMBL" id="JARUIS010000006">
    <property type="protein sequence ID" value="MDS1003079.1"/>
    <property type="molecule type" value="Genomic_DNA"/>
</dbReference>
<dbReference type="Gene3D" id="2.102.10.10">
    <property type="entry name" value="Rieske [2Fe-2S] iron-sulphur domain"/>
    <property type="match status" value="1"/>
</dbReference>
<protein>
    <submittedName>
        <fullName evidence="6">Rieske 2Fe-2S domain-containing protein</fullName>
    </submittedName>
</protein>
<name>A0AAE4FKA3_CLOSG</name>
<dbReference type="SUPFAM" id="SSF50022">
    <property type="entry name" value="ISP domain"/>
    <property type="match status" value="1"/>
</dbReference>
<evidence type="ECO:0000256" key="2">
    <source>
        <dbReference type="ARBA" id="ARBA00022723"/>
    </source>
</evidence>
<gene>
    <name evidence="6" type="ORF">P9J83_06120</name>
</gene>
<proteinExistence type="predicted"/>
<dbReference type="InterPro" id="IPR017941">
    <property type="entry name" value="Rieske_2Fe-2S"/>
</dbReference>
<evidence type="ECO:0000313" key="7">
    <source>
        <dbReference type="Proteomes" id="UP001182303"/>
    </source>
</evidence>
<evidence type="ECO:0000256" key="3">
    <source>
        <dbReference type="ARBA" id="ARBA00023004"/>
    </source>
</evidence>
<keyword evidence="3" id="KW-0408">Iron</keyword>
<keyword evidence="1" id="KW-0001">2Fe-2S</keyword>
<evidence type="ECO:0000313" key="6">
    <source>
        <dbReference type="EMBL" id="MDS1003079.1"/>
    </source>
</evidence>
<organism evidence="6 7">
    <name type="scientific">Clostridium sporogenes</name>
    <dbReference type="NCBI Taxonomy" id="1509"/>
    <lineage>
        <taxon>Bacteria</taxon>
        <taxon>Bacillati</taxon>
        <taxon>Bacillota</taxon>
        <taxon>Clostridia</taxon>
        <taxon>Eubacteriales</taxon>
        <taxon>Clostridiaceae</taxon>
        <taxon>Clostridium</taxon>
    </lineage>
</organism>
<dbReference type="AlphaFoldDB" id="A0AAE4FKA3"/>
<dbReference type="GO" id="GO:0016705">
    <property type="term" value="F:oxidoreductase activity, acting on paired donors, with incorporation or reduction of molecular oxygen"/>
    <property type="evidence" value="ECO:0007669"/>
    <property type="project" value="UniProtKB-ARBA"/>
</dbReference>
<dbReference type="GO" id="GO:0051537">
    <property type="term" value="F:2 iron, 2 sulfur cluster binding"/>
    <property type="evidence" value="ECO:0007669"/>
    <property type="project" value="UniProtKB-KW"/>
</dbReference>
<keyword evidence="2" id="KW-0479">Metal-binding</keyword>
<dbReference type="GO" id="GO:0004497">
    <property type="term" value="F:monooxygenase activity"/>
    <property type="evidence" value="ECO:0007669"/>
    <property type="project" value="UniProtKB-ARBA"/>
</dbReference>
<dbReference type="GO" id="GO:0046872">
    <property type="term" value="F:metal ion binding"/>
    <property type="evidence" value="ECO:0007669"/>
    <property type="project" value="UniProtKB-KW"/>
</dbReference>
<evidence type="ECO:0000259" key="5">
    <source>
        <dbReference type="Pfam" id="PF00355"/>
    </source>
</evidence>
<evidence type="ECO:0000256" key="4">
    <source>
        <dbReference type="ARBA" id="ARBA00023014"/>
    </source>
</evidence>
<dbReference type="InterPro" id="IPR036922">
    <property type="entry name" value="Rieske_2Fe-2S_sf"/>
</dbReference>
<dbReference type="Pfam" id="PF00355">
    <property type="entry name" value="Rieske"/>
    <property type="match status" value="1"/>
</dbReference>
<dbReference type="Proteomes" id="UP001182303">
    <property type="component" value="Unassembled WGS sequence"/>
</dbReference>
<feature type="domain" description="Rieske" evidence="5">
    <location>
        <begin position="5"/>
        <end position="34"/>
    </location>
</feature>
<accession>A0AAE4FKA3</accession>